<evidence type="ECO:0000256" key="3">
    <source>
        <dbReference type="SAM" id="MobiDB-lite"/>
    </source>
</evidence>
<protein>
    <submittedName>
        <fullName evidence="5">Polyadenylate-binding protein 4 (PABP-4) (Poly(A)-binding protein 4)</fullName>
    </submittedName>
</protein>
<organism evidence="5 6">
    <name type="scientific">Durusdinium trenchii</name>
    <dbReference type="NCBI Taxonomy" id="1381693"/>
    <lineage>
        <taxon>Eukaryota</taxon>
        <taxon>Sar</taxon>
        <taxon>Alveolata</taxon>
        <taxon>Dinophyceae</taxon>
        <taxon>Suessiales</taxon>
        <taxon>Symbiodiniaceae</taxon>
        <taxon>Durusdinium</taxon>
    </lineage>
</organism>
<dbReference type="PROSITE" id="PS50102">
    <property type="entry name" value="RRM"/>
    <property type="match status" value="1"/>
</dbReference>
<comment type="caution">
    <text evidence="5">The sequence shown here is derived from an EMBL/GenBank/DDBJ whole genome shotgun (WGS) entry which is preliminary data.</text>
</comment>
<dbReference type="Gene3D" id="3.30.70.330">
    <property type="match status" value="1"/>
</dbReference>
<feature type="compositionally biased region" description="Basic and acidic residues" evidence="3">
    <location>
        <begin position="33"/>
        <end position="65"/>
    </location>
</feature>
<name>A0ABP0SLN1_9DINO</name>
<evidence type="ECO:0000313" key="6">
    <source>
        <dbReference type="Proteomes" id="UP001642464"/>
    </source>
</evidence>
<keyword evidence="6" id="KW-1185">Reference proteome</keyword>
<dbReference type="PANTHER" id="PTHR48025:SF1">
    <property type="entry name" value="RRM DOMAIN-CONTAINING PROTEIN"/>
    <property type="match status" value="1"/>
</dbReference>
<gene>
    <name evidence="5" type="ORF">SCF082_LOCUS52465</name>
</gene>
<feature type="compositionally biased region" description="Basic and acidic residues" evidence="3">
    <location>
        <begin position="234"/>
        <end position="245"/>
    </location>
</feature>
<evidence type="ECO:0000256" key="1">
    <source>
        <dbReference type="ARBA" id="ARBA00022884"/>
    </source>
</evidence>
<dbReference type="SMART" id="SM00360">
    <property type="entry name" value="RRM"/>
    <property type="match status" value="1"/>
</dbReference>
<dbReference type="Proteomes" id="UP001642464">
    <property type="component" value="Unassembled WGS sequence"/>
</dbReference>
<dbReference type="Pfam" id="PF00076">
    <property type="entry name" value="RRM_1"/>
    <property type="match status" value="1"/>
</dbReference>
<dbReference type="CDD" id="cd00590">
    <property type="entry name" value="RRM_SF"/>
    <property type="match status" value="1"/>
</dbReference>
<dbReference type="InterPro" id="IPR012677">
    <property type="entry name" value="Nucleotide-bd_a/b_plait_sf"/>
</dbReference>
<evidence type="ECO:0000313" key="5">
    <source>
        <dbReference type="EMBL" id="CAK9113163.1"/>
    </source>
</evidence>
<feature type="region of interest" description="Disordered" evidence="3">
    <location>
        <begin position="1"/>
        <end position="134"/>
    </location>
</feature>
<dbReference type="PANTHER" id="PTHR48025">
    <property type="entry name" value="OS02G0815200 PROTEIN"/>
    <property type="match status" value="1"/>
</dbReference>
<dbReference type="InterPro" id="IPR050502">
    <property type="entry name" value="Euk_RNA-bind_prot"/>
</dbReference>
<evidence type="ECO:0000259" key="4">
    <source>
        <dbReference type="PROSITE" id="PS50102"/>
    </source>
</evidence>
<accession>A0ABP0SLN1</accession>
<feature type="domain" description="RRM" evidence="4">
    <location>
        <begin position="137"/>
        <end position="214"/>
    </location>
</feature>
<sequence length="442" mass="46926">MGGQQSSDAPQEDTKVEEKTEPPKAEAVQAPKSEPEKQEAKDSEGKKNYSKMPDTKKASPKETKSQPKAPVPPGAQSSGSLAKQLAKQAPKAAAPKKKVQQPGPPQQPGLITPESAAKAKGKGEKGKGGKGKGFQGIQLCVRNLAKEATPDQLKGMFQPFGELLNVDVKKNTDGTCRGYGFVTFSSMEEAKKAISQMDNKQVEGKSLVVVLSDRQQGTTKAEREAQAPSGPKGKGKDGKGPEGKGKGGAKGKMKGAAPQAAPSPLPAPPQPAWPYAQAEGTYPTPYNYAYPMVSPMAAYASQGYQNPQAAAQALALQAQLAQAHQQAIQSQAAWYGAPVAAQEARPNLNQEYEGSLKSISTLSEKCWQGLAGWLELVEWRAHYQRDVFVDSALLPEGIQVNDKVTFALALSEKGHPRATSVKLIGQAGECHQCGECHPCLHQ</sequence>
<dbReference type="InterPro" id="IPR035979">
    <property type="entry name" value="RBD_domain_sf"/>
</dbReference>
<evidence type="ECO:0000256" key="2">
    <source>
        <dbReference type="PROSITE-ProRule" id="PRU00176"/>
    </source>
</evidence>
<feature type="compositionally biased region" description="Basic and acidic residues" evidence="3">
    <location>
        <begin position="12"/>
        <end position="24"/>
    </location>
</feature>
<feature type="compositionally biased region" description="Low complexity" evidence="3">
    <location>
        <begin position="82"/>
        <end position="93"/>
    </location>
</feature>
<keyword evidence="1 2" id="KW-0694">RNA-binding</keyword>
<dbReference type="EMBL" id="CAXAMM010044106">
    <property type="protein sequence ID" value="CAK9113163.1"/>
    <property type="molecule type" value="Genomic_DNA"/>
</dbReference>
<dbReference type="InterPro" id="IPR000504">
    <property type="entry name" value="RRM_dom"/>
</dbReference>
<dbReference type="SUPFAM" id="SSF54928">
    <property type="entry name" value="RNA-binding domain, RBD"/>
    <property type="match status" value="1"/>
</dbReference>
<feature type="region of interest" description="Disordered" evidence="3">
    <location>
        <begin position="214"/>
        <end position="272"/>
    </location>
</feature>
<proteinExistence type="predicted"/>
<reference evidence="5 6" key="1">
    <citation type="submission" date="2024-02" db="EMBL/GenBank/DDBJ databases">
        <authorList>
            <person name="Chen Y."/>
            <person name="Shah S."/>
            <person name="Dougan E. K."/>
            <person name="Thang M."/>
            <person name="Chan C."/>
        </authorList>
    </citation>
    <scope>NUCLEOTIDE SEQUENCE [LARGE SCALE GENOMIC DNA]</scope>
</reference>
<feature type="compositionally biased region" description="Pro residues" evidence="3">
    <location>
        <begin position="261"/>
        <end position="272"/>
    </location>
</feature>